<feature type="transmembrane region" description="Helical" evidence="2">
    <location>
        <begin position="33"/>
        <end position="50"/>
    </location>
</feature>
<feature type="compositionally biased region" description="Low complexity" evidence="1">
    <location>
        <begin position="166"/>
        <end position="177"/>
    </location>
</feature>
<keyword evidence="2" id="KW-1133">Transmembrane helix</keyword>
<name>A0ABR8GW50_9CYAN</name>
<reference evidence="3 4" key="1">
    <citation type="journal article" date="2020" name="ISME J.">
        <title>Comparative genomics reveals insights into cyanobacterial evolution and habitat adaptation.</title>
        <authorList>
            <person name="Chen M.Y."/>
            <person name="Teng W.K."/>
            <person name="Zhao L."/>
            <person name="Hu C.X."/>
            <person name="Zhou Y.K."/>
            <person name="Han B.P."/>
            <person name="Song L.R."/>
            <person name="Shu W.S."/>
        </authorList>
    </citation>
    <scope>NUCLEOTIDE SEQUENCE [LARGE SCALE GENOMIC DNA]</scope>
    <source>
        <strain evidence="3 4">FACHB-248</strain>
    </source>
</reference>
<dbReference type="InterPro" id="IPR010004">
    <property type="entry name" value="Uncharacterised_Ycf66"/>
</dbReference>
<evidence type="ECO:0000256" key="2">
    <source>
        <dbReference type="SAM" id="Phobius"/>
    </source>
</evidence>
<evidence type="ECO:0000313" key="3">
    <source>
        <dbReference type="EMBL" id="MBD2607742.1"/>
    </source>
</evidence>
<proteinExistence type="predicted"/>
<evidence type="ECO:0000313" key="4">
    <source>
        <dbReference type="Proteomes" id="UP000660380"/>
    </source>
</evidence>
<protein>
    <recommendedName>
        <fullName evidence="5">Ycf66 family protein</fullName>
    </recommendedName>
</protein>
<sequence>MLAYVLALAVGLGSLAIYLAAFFFPEIHRKNDFIWSGVGFFYALVLWVFARRITGGLLLGHVASVALLGWSITQTLSLRRQVTPKTQQTPIPSPEALANTIENQASNISLPQRLSQIPKGIGGVFSGVKDKAQQTLSKKTPQTTSAPTSKSPLEVVDKRSPIPEQTVTTPTSSDITTEQAVTTDTEAKNEIVPQAIPPNPPAPELVEAAKEAAAAEEAAVTELAKTPVEEIAPDAVLAPPAEEPTDKQQPRN</sequence>
<dbReference type="Proteomes" id="UP000660380">
    <property type="component" value="Unassembled WGS sequence"/>
</dbReference>
<dbReference type="EMBL" id="JACJTA010000071">
    <property type="protein sequence ID" value="MBD2607742.1"/>
    <property type="molecule type" value="Genomic_DNA"/>
</dbReference>
<evidence type="ECO:0008006" key="5">
    <source>
        <dbReference type="Google" id="ProtNLM"/>
    </source>
</evidence>
<feature type="compositionally biased region" description="Polar residues" evidence="1">
    <location>
        <begin position="133"/>
        <end position="151"/>
    </location>
</feature>
<keyword evidence="2" id="KW-0812">Transmembrane</keyword>
<dbReference type="Pfam" id="PF07444">
    <property type="entry name" value="Ycf66_N"/>
    <property type="match status" value="1"/>
</dbReference>
<feature type="region of interest" description="Disordered" evidence="1">
    <location>
        <begin position="132"/>
        <end position="180"/>
    </location>
</feature>
<keyword evidence="2" id="KW-0472">Membrane</keyword>
<evidence type="ECO:0000256" key="1">
    <source>
        <dbReference type="SAM" id="MobiDB-lite"/>
    </source>
</evidence>
<accession>A0ABR8GW50</accession>
<feature type="region of interest" description="Disordered" evidence="1">
    <location>
        <begin position="229"/>
        <end position="252"/>
    </location>
</feature>
<dbReference type="RefSeq" id="WP_029632577.1">
    <property type="nucleotide sequence ID" value="NZ_JACJTA010000071.1"/>
</dbReference>
<organism evidence="3 4">
    <name type="scientific">Scytonema hofmannii FACHB-248</name>
    <dbReference type="NCBI Taxonomy" id="1842502"/>
    <lineage>
        <taxon>Bacteria</taxon>
        <taxon>Bacillati</taxon>
        <taxon>Cyanobacteriota</taxon>
        <taxon>Cyanophyceae</taxon>
        <taxon>Nostocales</taxon>
        <taxon>Scytonemataceae</taxon>
        <taxon>Scytonema</taxon>
    </lineage>
</organism>
<keyword evidence="4" id="KW-1185">Reference proteome</keyword>
<gene>
    <name evidence="3" type="ORF">H6G81_25235</name>
</gene>
<feature type="transmembrane region" description="Helical" evidence="2">
    <location>
        <begin position="6"/>
        <end position="24"/>
    </location>
</feature>
<comment type="caution">
    <text evidence="3">The sequence shown here is derived from an EMBL/GenBank/DDBJ whole genome shotgun (WGS) entry which is preliminary data.</text>
</comment>